<feature type="compositionally biased region" description="Low complexity" evidence="1">
    <location>
        <begin position="460"/>
        <end position="472"/>
    </location>
</feature>
<protein>
    <submittedName>
        <fullName evidence="3">Junctional protein associated with coronary artery disease</fullName>
    </submittedName>
</protein>
<feature type="region of interest" description="Disordered" evidence="1">
    <location>
        <begin position="151"/>
        <end position="217"/>
    </location>
</feature>
<dbReference type="InterPro" id="IPR028221">
    <property type="entry name" value="JCAD"/>
</dbReference>
<dbReference type="Proteomes" id="UP000515152">
    <property type="component" value="Chromosome 17"/>
</dbReference>
<dbReference type="PANTHER" id="PTHR34757:SF2">
    <property type="entry name" value="JUNCTIONAL CADHERIN 5-ASSOCIATED A"/>
    <property type="match status" value="1"/>
</dbReference>
<dbReference type="GeneID" id="105897219"/>
<evidence type="ECO:0000256" key="1">
    <source>
        <dbReference type="SAM" id="MobiDB-lite"/>
    </source>
</evidence>
<feature type="compositionally biased region" description="Low complexity" evidence="1">
    <location>
        <begin position="619"/>
        <end position="637"/>
    </location>
</feature>
<feature type="region of interest" description="Disordered" evidence="1">
    <location>
        <begin position="589"/>
        <end position="702"/>
    </location>
</feature>
<name>A0A8M1KUD6_CLUHA</name>
<feature type="compositionally biased region" description="Polar residues" evidence="1">
    <location>
        <begin position="396"/>
        <end position="419"/>
    </location>
</feature>
<dbReference type="Pfam" id="PF15351">
    <property type="entry name" value="JCAD"/>
    <property type="match status" value="1"/>
</dbReference>
<keyword evidence="2" id="KW-1185">Reference proteome</keyword>
<feature type="compositionally biased region" description="Basic and acidic residues" evidence="1">
    <location>
        <begin position="484"/>
        <end position="494"/>
    </location>
</feature>
<feature type="region of interest" description="Disordered" evidence="1">
    <location>
        <begin position="12"/>
        <end position="65"/>
    </location>
</feature>
<dbReference type="GO" id="GO:0005912">
    <property type="term" value="C:adherens junction"/>
    <property type="evidence" value="ECO:0007669"/>
    <property type="project" value="TreeGrafter"/>
</dbReference>
<feature type="compositionally biased region" description="Polar residues" evidence="1">
    <location>
        <begin position="473"/>
        <end position="482"/>
    </location>
</feature>
<feature type="compositionally biased region" description="Polar residues" evidence="1">
    <location>
        <begin position="598"/>
        <end position="607"/>
    </location>
</feature>
<evidence type="ECO:0000313" key="3">
    <source>
        <dbReference type="RefSeq" id="XP_042566270.1"/>
    </source>
</evidence>
<feature type="compositionally biased region" description="Low complexity" evidence="1">
    <location>
        <begin position="38"/>
        <end position="58"/>
    </location>
</feature>
<dbReference type="RefSeq" id="XP_042566270.1">
    <property type="nucleotide sequence ID" value="XM_042710336.1"/>
</dbReference>
<reference evidence="3" key="1">
    <citation type="submission" date="2025-08" db="UniProtKB">
        <authorList>
            <consortium name="RefSeq"/>
        </authorList>
    </citation>
    <scope>IDENTIFICATION</scope>
</reference>
<evidence type="ECO:0000313" key="2">
    <source>
        <dbReference type="Proteomes" id="UP000515152"/>
    </source>
</evidence>
<feature type="compositionally biased region" description="Basic and acidic residues" evidence="1">
    <location>
        <begin position="169"/>
        <end position="179"/>
    </location>
</feature>
<feature type="compositionally biased region" description="Pro residues" evidence="1">
    <location>
        <begin position="274"/>
        <end position="283"/>
    </location>
</feature>
<dbReference type="PANTHER" id="PTHR34757">
    <property type="entry name" value="JUNCTIONAL PROTEIN ASSOCIATED WITH CORONARY ARTERY DISEASE"/>
    <property type="match status" value="1"/>
</dbReference>
<feature type="compositionally biased region" description="Polar residues" evidence="1">
    <location>
        <begin position="431"/>
        <end position="456"/>
    </location>
</feature>
<sequence length="702" mass="76765">MYSVEDLLISHGYKLPRKHSPPPAPRRAPGEGGPPYGYPSRSSSALGSLTSASGSTSSSHRDLVHSHGRSVLADPGFCDTQRGVYVQPHSGDRGISYWKRRGQDFSALLDYADGRVPMGMQRAEGRSMTARERELALQQWRLAAERRQHGEVGMERWAQQQQQQQHHHLQQEQPRRPRTAEGAVPPRTKAKSQSLPRMALPTGPPPGGRSCLSAAPSSLHLHDGGAWMVNPIPQARARQSRPPRPPSYEVHQQTRASGEGPMSRPPSRQEYCPSEPPGYMPPPSYRRQPIMGGGHGYRELLAGYMYRNDPYQQGLPLSEGVQWYARQAGTSWPDHHVDGRRSAPCRAVFPVYSDDGRGVVQYIPFDDPRVRHISSGLLTDADKIRNIQNEIPGITVSAQSPDDSAFLSPQESMDSTDITTACHAQWPSYPDNLSSAPDLNRNPSDLNRNPTDPTSDPSSKRQPVSSRQSSSSDQGFSETITQVKKFEPEMDSKKPARRRQKETMFCLVSVPIAPQVSRNDPDQNNNNKAPSPTVMSMVTQPSNQSNASSLSATIPEPQPAPGSPLASMMSRRAPLRRELVDAWSLQARCSGSWPGDQYRNQQTQTGSPEIPRVPPPSQTAPDAPSSDSTTDSGVGTDCCTPYSLPMKVSPTSPASPVPLGYGPHRQHPQHPSPCPVAASPSPSPSRPQQEVRRSSGSSCSSL</sequence>
<dbReference type="CTD" id="57608"/>
<gene>
    <name evidence="3" type="primary">jcad</name>
</gene>
<feature type="compositionally biased region" description="Polar residues" evidence="1">
    <location>
        <begin position="516"/>
        <end position="552"/>
    </location>
</feature>
<feature type="region of interest" description="Disordered" evidence="1">
    <location>
        <begin position="235"/>
        <end position="283"/>
    </location>
</feature>
<feature type="region of interest" description="Disordered" evidence="1">
    <location>
        <begin position="394"/>
        <end position="568"/>
    </location>
</feature>
<dbReference type="OrthoDB" id="8669630at2759"/>
<dbReference type="KEGG" id="char:105897219"/>
<dbReference type="GO" id="GO:0032587">
    <property type="term" value="C:ruffle membrane"/>
    <property type="evidence" value="ECO:0007669"/>
    <property type="project" value="TreeGrafter"/>
</dbReference>
<proteinExistence type="predicted"/>
<accession>A0A8M1KUD6</accession>
<dbReference type="AlphaFoldDB" id="A0A8M1KUD6"/>
<dbReference type="GO" id="GO:1903589">
    <property type="term" value="P:positive regulation of blood vessel endothelial cell proliferation involved in sprouting angiogenesis"/>
    <property type="evidence" value="ECO:0007669"/>
    <property type="project" value="TreeGrafter"/>
</dbReference>
<organism evidence="2 3">
    <name type="scientific">Clupea harengus</name>
    <name type="common">Atlantic herring</name>
    <dbReference type="NCBI Taxonomy" id="7950"/>
    <lineage>
        <taxon>Eukaryota</taxon>
        <taxon>Metazoa</taxon>
        <taxon>Chordata</taxon>
        <taxon>Craniata</taxon>
        <taxon>Vertebrata</taxon>
        <taxon>Euteleostomi</taxon>
        <taxon>Actinopterygii</taxon>
        <taxon>Neopterygii</taxon>
        <taxon>Teleostei</taxon>
        <taxon>Clupei</taxon>
        <taxon>Clupeiformes</taxon>
        <taxon>Clupeoidei</taxon>
        <taxon>Clupeidae</taxon>
        <taxon>Clupea</taxon>
    </lineage>
</organism>